<dbReference type="SUPFAM" id="SSF52540">
    <property type="entry name" value="P-loop containing nucleoside triphosphate hydrolases"/>
    <property type="match status" value="1"/>
</dbReference>
<reference evidence="1 2" key="1">
    <citation type="submission" date="2019-11" db="EMBL/GenBank/DDBJ databases">
        <title>Whole-genome sequence of a the green, strictly anaerobic photosynthetic bacterium Heliobacillus mobilis DSM 6151.</title>
        <authorList>
            <person name="Kyndt J.A."/>
            <person name="Meyer T.E."/>
        </authorList>
    </citation>
    <scope>NUCLEOTIDE SEQUENCE [LARGE SCALE GENOMIC DNA]</scope>
    <source>
        <strain evidence="1 2">DSM 6151</strain>
    </source>
</reference>
<protein>
    <submittedName>
        <fullName evidence="1">AAA family ATPase</fullName>
    </submittedName>
</protein>
<dbReference type="AlphaFoldDB" id="A0A6I3SP64"/>
<evidence type="ECO:0000313" key="1">
    <source>
        <dbReference type="EMBL" id="MTV50037.1"/>
    </source>
</evidence>
<dbReference type="Pfam" id="PF13238">
    <property type="entry name" value="AAA_18"/>
    <property type="match status" value="1"/>
</dbReference>
<dbReference type="Gene3D" id="3.40.50.300">
    <property type="entry name" value="P-loop containing nucleotide triphosphate hydrolases"/>
    <property type="match status" value="1"/>
</dbReference>
<keyword evidence="2" id="KW-1185">Reference proteome</keyword>
<sequence length="179" mass="20522">MMKIALTGKMRSGKDAAADYLADHYGFRKFAFGDAIRNLCKDLFPNADEDGKPRALYQNVGQALRDVDPDVWVNYVLRQIERETGPDDDIVITDLRQWNEYFSLLEAGFDVVKINSSATTRIQRMKRLGEQIQLAQFNHETEKFVEQIDADFEITNEGTLKELYCLIDNALLHIKEEAA</sequence>
<dbReference type="Proteomes" id="UP000430670">
    <property type="component" value="Unassembled WGS sequence"/>
</dbReference>
<dbReference type="InterPro" id="IPR027417">
    <property type="entry name" value="P-loop_NTPase"/>
</dbReference>
<accession>A0A6I3SP64</accession>
<dbReference type="PANTHER" id="PTHR41930:SF1">
    <property type="entry name" value="DEPHOSPHO-COA KINASE"/>
    <property type="match status" value="1"/>
</dbReference>
<gene>
    <name evidence="1" type="ORF">GJ688_13755</name>
</gene>
<proteinExistence type="predicted"/>
<organism evidence="1 2">
    <name type="scientific">Heliobacterium mobile</name>
    <name type="common">Heliobacillus mobilis</name>
    <dbReference type="NCBI Taxonomy" id="28064"/>
    <lineage>
        <taxon>Bacteria</taxon>
        <taxon>Bacillati</taxon>
        <taxon>Bacillota</taxon>
        <taxon>Clostridia</taxon>
        <taxon>Eubacteriales</taxon>
        <taxon>Heliobacteriaceae</taxon>
        <taxon>Heliobacterium</taxon>
    </lineage>
</organism>
<dbReference type="PANTHER" id="PTHR41930">
    <property type="entry name" value="UPF0200 PROTEIN MJ1399"/>
    <property type="match status" value="1"/>
</dbReference>
<comment type="caution">
    <text evidence="1">The sequence shown here is derived from an EMBL/GenBank/DDBJ whole genome shotgun (WGS) entry which is preliminary data.</text>
</comment>
<dbReference type="EMBL" id="WNKU01000018">
    <property type="protein sequence ID" value="MTV50037.1"/>
    <property type="molecule type" value="Genomic_DNA"/>
</dbReference>
<name>A0A6I3SP64_HELMO</name>
<evidence type="ECO:0000313" key="2">
    <source>
        <dbReference type="Proteomes" id="UP000430670"/>
    </source>
</evidence>